<dbReference type="Gene3D" id="3.40.50.150">
    <property type="entry name" value="Vaccinia Virus protein VP39"/>
    <property type="match status" value="1"/>
</dbReference>
<dbReference type="EMBL" id="CDNC01000002">
    <property type="protein sequence ID" value="CEM60751.1"/>
    <property type="molecule type" value="Genomic_DNA"/>
</dbReference>
<dbReference type="NCBIfam" id="TIGR03534">
    <property type="entry name" value="RF_mod_PrmC"/>
    <property type="match status" value="1"/>
</dbReference>
<keyword evidence="6" id="KW-1185">Reference proteome</keyword>
<dbReference type="NCBIfam" id="TIGR00536">
    <property type="entry name" value="hemK_fam"/>
    <property type="match status" value="1"/>
</dbReference>
<dbReference type="Pfam" id="PF17827">
    <property type="entry name" value="PrmC_N"/>
    <property type="match status" value="1"/>
</dbReference>
<dbReference type="InterPro" id="IPR002052">
    <property type="entry name" value="DNA_methylase_N6_adenine_CS"/>
</dbReference>
<evidence type="ECO:0000256" key="3">
    <source>
        <dbReference type="ARBA" id="ARBA00022691"/>
    </source>
</evidence>
<keyword evidence="3" id="KW-0949">S-adenosyl-L-methionine</keyword>
<dbReference type="Proteomes" id="UP000042527">
    <property type="component" value="Unassembled WGS sequence"/>
</dbReference>
<dbReference type="GO" id="GO:0032259">
    <property type="term" value="P:methylation"/>
    <property type="evidence" value="ECO:0007669"/>
    <property type="project" value="UniProtKB-KW"/>
</dbReference>
<reference evidence="6" key="1">
    <citation type="submission" date="2015-01" db="EMBL/GenBank/DDBJ databases">
        <authorList>
            <person name="Manzoor Shahid"/>
            <person name="Zubair Saima"/>
        </authorList>
    </citation>
    <scope>NUCLEOTIDE SEQUENCE [LARGE SCALE GENOMIC DNA]</scope>
    <source>
        <strain evidence="6">V1</strain>
    </source>
</reference>
<evidence type="ECO:0000313" key="6">
    <source>
        <dbReference type="Proteomes" id="UP000042527"/>
    </source>
</evidence>
<dbReference type="CDD" id="cd02440">
    <property type="entry name" value="AdoMet_MTases"/>
    <property type="match status" value="1"/>
</dbReference>
<name>A0A0B7GVP4_TREPH</name>
<evidence type="ECO:0000256" key="2">
    <source>
        <dbReference type="ARBA" id="ARBA00022679"/>
    </source>
</evidence>
<dbReference type="RefSeq" id="WP_024752227.1">
    <property type="nucleotide sequence ID" value="NZ_CDNC01000002.1"/>
</dbReference>
<dbReference type="GO" id="GO:0008276">
    <property type="term" value="F:protein methyltransferase activity"/>
    <property type="evidence" value="ECO:0007669"/>
    <property type="project" value="InterPro"/>
</dbReference>
<gene>
    <name evidence="5" type="primary">prmC</name>
    <name evidence="5" type="ORF">TPHV1_100071</name>
</gene>
<dbReference type="Gene3D" id="1.10.8.10">
    <property type="entry name" value="DNA helicase RuvA subunit, C-terminal domain"/>
    <property type="match status" value="1"/>
</dbReference>
<protein>
    <submittedName>
        <fullName evidence="5">Protein-(Glutamine-N5) methyltransferase, release factor-specific</fullName>
        <ecNumber evidence="5">2.1.1.-</ecNumber>
    </submittedName>
</protein>
<dbReference type="AlphaFoldDB" id="A0A0B7GVP4"/>
<dbReference type="SUPFAM" id="SSF53335">
    <property type="entry name" value="S-adenosyl-L-methionine-dependent methyltransferases"/>
    <property type="match status" value="1"/>
</dbReference>
<evidence type="ECO:0000256" key="1">
    <source>
        <dbReference type="ARBA" id="ARBA00022603"/>
    </source>
</evidence>
<dbReference type="InterPro" id="IPR040758">
    <property type="entry name" value="PrmC_N"/>
</dbReference>
<dbReference type="PANTHER" id="PTHR18895">
    <property type="entry name" value="HEMK METHYLTRANSFERASE"/>
    <property type="match status" value="1"/>
</dbReference>
<feature type="domain" description="Release factor glutamine methyltransferase N-terminal" evidence="4">
    <location>
        <begin position="17"/>
        <end position="82"/>
    </location>
</feature>
<keyword evidence="2 5" id="KW-0808">Transferase</keyword>
<dbReference type="InterPro" id="IPR050320">
    <property type="entry name" value="N5-glutamine_MTase"/>
</dbReference>
<sequence>MMFTVFDARSYGKNILQTSQILTAQENFSASLDSDVLLSSLLGKERSWLLAHPDADVSAIQSSFKNLIEKRCSGTPVAYLTGKKDFFQSSFYVTPAVLIPKPDTELLVEQTLEAIRERSNSSPLSLLEPCTGSGCVVISVLKELEKIGITNITTSAFDISNEALAVAKKNAENLLSPKMRDLLSFFRFNLQESFSRLGTAYDIIFSNPPYVPTEMARLLLQDGRKEPFIALDGGAEGLDFIQALANNSYVVLKRNGMLLSEVGEYHANQAADILIKAGFSSVTIHKDFNLQDRLVTGIKV</sequence>
<dbReference type="InterPro" id="IPR019874">
    <property type="entry name" value="RF_methyltr_PrmC"/>
</dbReference>
<dbReference type="PROSITE" id="PS00092">
    <property type="entry name" value="N6_MTASE"/>
    <property type="match status" value="1"/>
</dbReference>
<dbReference type="GO" id="GO:0003676">
    <property type="term" value="F:nucleic acid binding"/>
    <property type="evidence" value="ECO:0007669"/>
    <property type="project" value="InterPro"/>
</dbReference>
<dbReference type="InterPro" id="IPR004556">
    <property type="entry name" value="HemK-like"/>
</dbReference>
<evidence type="ECO:0000259" key="4">
    <source>
        <dbReference type="Pfam" id="PF17827"/>
    </source>
</evidence>
<proteinExistence type="predicted"/>
<accession>A0A0B7GVP4</accession>
<organism evidence="5 6">
    <name type="scientific">Treponema phagedenis</name>
    <dbReference type="NCBI Taxonomy" id="162"/>
    <lineage>
        <taxon>Bacteria</taxon>
        <taxon>Pseudomonadati</taxon>
        <taxon>Spirochaetota</taxon>
        <taxon>Spirochaetia</taxon>
        <taxon>Spirochaetales</taxon>
        <taxon>Treponemataceae</taxon>
        <taxon>Treponema</taxon>
    </lineage>
</organism>
<dbReference type="InterPro" id="IPR029063">
    <property type="entry name" value="SAM-dependent_MTases_sf"/>
</dbReference>
<dbReference type="GeneID" id="57752356"/>
<evidence type="ECO:0000313" key="5">
    <source>
        <dbReference type="EMBL" id="CEM60751.1"/>
    </source>
</evidence>
<keyword evidence="1 5" id="KW-0489">Methyltransferase</keyword>
<dbReference type="PANTHER" id="PTHR18895:SF74">
    <property type="entry name" value="MTRF1L RELEASE FACTOR GLUTAMINE METHYLTRANSFERASE"/>
    <property type="match status" value="1"/>
</dbReference>
<dbReference type="EC" id="2.1.1.-" evidence="5"/>